<dbReference type="Gene3D" id="3.40.220.10">
    <property type="entry name" value="Leucine Aminopeptidase, subunit E, domain 1"/>
    <property type="match status" value="1"/>
</dbReference>
<sequence>MEKYSVNPNGRLKNRSRHSRSVKEPRMPLDLTEKKLKHSNPVHLVAKGELEAAGLDPAASAWARHNGFSGEAGRTLVLPGADGAIAGALFGLGKADDGNGALALGALAKALPEGDWHFAAAPQNPALASLALVLGGYVFTRYGKKPGKELRFSLPEGADRKQVERIADGVFLTRDLVNTPTNDMGPDALEKAARKLARKHEAKIDVITGDDLLKQNFPMIHAVGRASAEAPRLIDIVWGDKNAPKVTLVGKGVCFDTGGLDIKPSSGMLLMKKDMGGAANVLGLASMIMSAGLKVRLRVLIPAVENAISANAFRPSDILTSRKGITVEIGNTDAEGRLVLADALALADEEEPQLLIDMATLTGAARVALGPDLPPFYTGDDALAADLAAAALAVEDPLWRMPLWKPYDAKLSSKVADINNVTTDGFAGSITAALFLQRFVEKAASWAHFDIYAWNPADRPYGPAGGEAQAIRALEKVISDRYG</sequence>
<dbReference type="InterPro" id="IPR011356">
    <property type="entry name" value="Leucine_aapep/pepB"/>
</dbReference>
<evidence type="ECO:0000256" key="1">
    <source>
        <dbReference type="ARBA" id="ARBA00009528"/>
    </source>
</evidence>
<protein>
    <submittedName>
        <fullName evidence="8">Leucyl aminopeptidase family protein</fullName>
    </submittedName>
</protein>
<evidence type="ECO:0000256" key="5">
    <source>
        <dbReference type="ARBA" id="ARBA00023211"/>
    </source>
</evidence>
<evidence type="ECO:0000256" key="3">
    <source>
        <dbReference type="ARBA" id="ARBA00022670"/>
    </source>
</evidence>
<name>A0A7C9RB24_9HYPH</name>
<dbReference type="GO" id="GO:0005737">
    <property type="term" value="C:cytoplasm"/>
    <property type="evidence" value="ECO:0007669"/>
    <property type="project" value="InterPro"/>
</dbReference>
<evidence type="ECO:0000256" key="2">
    <source>
        <dbReference type="ARBA" id="ARBA00022438"/>
    </source>
</evidence>
<dbReference type="GO" id="GO:0006508">
    <property type="term" value="P:proteolysis"/>
    <property type="evidence" value="ECO:0007669"/>
    <property type="project" value="UniProtKB-KW"/>
</dbReference>
<organism evidence="8 9">
    <name type="scientific">Mesorhizobium zhangyense</name>
    <dbReference type="NCBI Taxonomy" id="1776730"/>
    <lineage>
        <taxon>Bacteria</taxon>
        <taxon>Pseudomonadati</taxon>
        <taxon>Pseudomonadota</taxon>
        <taxon>Alphaproteobacteria</taxon>
        <taxon>Hyphomicrobiales</taxon>
        <taxon>Phyllobacteriaceae</taxon>
        <taxon>Mesorhizobium</taxon>
    </lineage>
</organism>
<dbReference type="Gene3D" id="3.40.630.10">
    <property type="entry name" value="Zn peptidases"/>
    <property type="match status" value="1"/>
</dbReference>
<gene>
    <name evidence="8" type="ORF">G6N74_15600</name>
</gene>
<dbReference type="PANTHER" id="PTHR11963:SF20">
    <property type="entry name" value="PEPTIDASE B"/>
    <property type="match status" value="1"/>
</dbReference>
<dbReference type="InterPro" id="IPR043472">
    <property type="entry name" value="Macro_dom-like"/>
</dbReference>
<dbReference type="SUPFAM" id="SSF53187">
    <property type="entry name" value="Zn-dependent exopeptidases"/>
    <property type="match status" value="1"/>
</dbReference>
<keyword evidence="9" id="KW-1185">Reference proteome</keyword>
<feature type="domain" description="Cytosol aminopeptidase" evidence="7">
    <location>
        <begin position="331"/>
        <end position="338"/>
    </location>
</feature>
<reference evidence="8 9" key="1">
    <citation type="submission" date="2020-02" db="EMBL/GenBank/DDBJ databases">
        <title>Genome sequence of the type strain CGMCC 1.15528 of Mesorhizobium zhangyense.</title>
        <authorList>
            <person name="Gao J."/>
            <person name="Sun J."/>
        </authorList>
    </citation>
    <scope>NUCLEOTIDE SEQUENCE [LARGE SCALE GENOMIC DNA]</scope>
    <source>
        <strain evidence="8 9">CGMCC 1.15528</strain>
    </source>
</reference>
<dbReference type="PANTHER" id="PTHR11963">
    <property type="entry name" value="LEUCINE AMINOPEPTIDASE-RELATED"/>
    <property type="match status" value="1"/>
</dbReference>
<keyword evidence="4" id="KW-0378">Hydrolase</keyword>
<dbReference type="CDD" id="cd00433">
    <property type="entry name" value="Peptidase_M17"/>
    <property type="match status" value="1"/>
</dbReference>
<evidence type="ECO:0000256" key="4">
    <source>
        <dbReference type="ARBA" id="ARBA00022801"/>
    </source>
</evidence>
<evidence type="ECO:0000313" key="8">
    <source>
        <dbReference type="EMBL" id="NGN42493.1"/>
    </source>
</evidence>
<dbReference type="EMBL" id="JAAKZG010000006">
    <property type="protein sequence ID" value="NGN42493.1"/>
    <property type="molecule type" value="Genomic_DNA"/>
</dbReference>
<evidence type="ECO:0000256" key="6">
    <source>
        <dbReference type="SAM" id="MobiDB-lite"/>
    </source>
</evidence>
<dbReference type="InterPro" id="IPR000819">
    <property type="entry name" value="Peptidase_M17_C"/>
</dbReference>
<keyword evidence="5" id="KW-0464">Manganese</keyword>
<dbReference type="GO" id="GO:0070006">
    <property type="term" value="F:metalloaminopeptidase activity"/>
    <property type="evidence" value="ECO:0007669"/>
    <property type="project" value="InterPro"/>
</dbReference>
<evidence type="ECO:0000313" key="9">
    <source>
        <dbReference type="Proteomes" id="UP000481252"/>
    </source>
</evidence>
<accession>A0A7C9RB24</accession>
<dbReference type="PROSITE" id="PS00631">
    <property type="entry name" value="CYTOSOL_AP"/>
    <property type="match status" value="1"/>
</dbReference>
<dbReference type="PRINTS" id="PR00481">
    <property type="entry name" value="LAMNOPPTDASE"/>
</dbReference>
<dbReference type="Pfam" id="PF21337">
    <property type="entry name" value="Peptidase_M17_N_1"/>
    <property type="match status" value="1"/>
</dbReference>
<keyword evidence="2 8" id="KW-0031">Aminopeptidase</keyword>
<dbReference type="InterPro" id="IPR048816">
    <property type="entry name" value="Peptidase_M17_N_1"/>
</dbReference>
<comment type="caution">
    <text evidence="8">The sequence shown here is derived from an EMBL/GenBank/DDBJ whole genome shotgun (WGS) entry which is preliminary data.</text>
</comment>
<dbReference type="AlphaFoldDB" id="A0A7C9RB24"/>
<keyword evidence="3" id="KW-0645">Protease</keyword>
<proteinExistence type="inferred from homology"/>
<dbReference type="Proteomes" id="UP000481252">
    <property type="component" value="Unassembled WGS sequence"/>
</dbReference>
<feature type="region of interest" description="Disordered" evidence="6">
    <location>
        <begin position="1"/>
        <end position="28"/>
    </location>
</feature>
<comment type="similarity">
    <text evidence="1">Belongs to the peptidase M17 family.</text>
</comment>
<dbReference type="Pfam" id="PF00883">
    <property type="entry name" value="Peptidase_M17"/>
    <property type="match status" value="1"/>
</dbReference>
<evidence type="ECO:0000259" key="7">
    <source>
        <dbReference type="PROSITE" id="PS00631"/>
    </source>
</evidence>
<dbReference type="GO" id="GO:0030145">
    <property type="term" value="F:manganese ion binding"/>
    <property type="evidence" value="ECO:0007669"/>
    <property type="project" value="InterPro"/>
</dbReference>